<dbReference type="RefSeq" id="WP_036653897.1">
    <property type="nucleotide sequence ID" value="NZ_JQCR01000003.1"/>
</dbReference>
<dbReference type="Gene3D" id="2.40.10.10">
    <property type="entry name" value="Trypsin-like serine proteases"/>
    <property type="match status" value="2"/>
</dbReference>
<name>A0A098M2N5_9BACL</name>
<sequence length="219" mass="24678">MIEDSVLCRVYNFRTPTGDGGTMFAVNMNDTDYLITAKHIFESLNNPKKLNISVRQNNNFKKMDVEIRYHNHADIAVMQRVNGIFKNSPINLSLDGMTMGQDTFFLGFPFNLYTPETETENQNFPVPFVKKAVFSSINRIDNVRVIYLDGHNNSGFSGGPVAFKKPNGKEYQICGVISGYLSQNGEVKYGDKIVGNYAENTGIIITHSIEHAIELMDKF</sequence>
<dbReference type="OrthoDB" id="4696264at2"/>
<comment type="caution">
    <text evidence="2">The sequence shown here is derived from an EMBL/GenBank/DDBJ whole genome shotgun (WGS) entry which is preliminary data.</text>
</comment>
<evidence type="ECO:0000313" key="3">
    <source>
        <dbReference type="Proteomes" id="UP000029734"/>
    </source>
</evidence>
<dbReference type="EMBL" id="JQCR01000003">
    <property type="protein sequence ID" value="KGE16241.1"/>
    <property type="molecule type" value="Genomic_DNA"/>
</dbReference>
<reference evidence="2 3" key="1">
    <citation type="submission" date="2014-08" db="EMBL/GenBank/DDBJ databases">
        <authorList>
            <person name="den Bakker H.C."/>
        </authorList>
    </citation>
    <scope>NUCLEOTIDE SEQUENCE [LARGE SCALE GENOMIC DNA]</scope>
    <source>
        <strain evidence="2 3">DSM 18334</strain>
    </source>
</reference>
<dbReference type="GO" id="GO:0008236">
    <property type="term" value="F:serine-type peptidase activity"/>
    <property type="evidence" value="ECO:0007669"/>
    <property type="project" value="UniProtKB-KW"/>
</dbReference>
<dbReference type="InterPro" id="IPR043504">
    <property type="entry name" value="Peptidase_S1_PA_chymotrypsin"/>
</dbReference>
<dbReference type="AlphaFoldDB" id="A0A098M2N5"/>
<keyword evidence="1" id="KW-0378">Hydrolase</keyword>
<evidence type="ECO:0008006" key="4">
    <source>
        <dbReference type="Google" id="ProtNLM"/>
    </source>
</evidence>
<dbReference type="Proteomes" id="UP000029734">
    <property type="component" value="Unassembled WGS sequence"/>
</dbReference>
<organism evidence="2 3">
    <name type="scientific">Paenibacillus wynnii</name>
    <dbReference type="NCBI Taxonomy" id="268407"/>
    <lineage>
        <taxon>Bacteria</taxon>
        <taxon>Bacillati</taxon>
        <taxon>Bacillota</taxon>
        <taxon>Bacilli</taxon>
        <taxon>Bacillales</taxon>
        <taxon>Paenibacillaceae</taxon>
        <taxon>Paenibacillus</taxon>
    </lineage>
</organism>
<evidence type="ECO:0000256" key="1">
    <source>
        <dbReference type="ARBA" id="ARBA00022825"/>
    </source>
</evidence>
<proteinExistence type="predicted"/>
<keyword evidence="3" id="KW-1185">Reference proteome</keyword>
<keyword evidence="1" id="KW-0645">Protease</keyword>
<dbReference type="InterPro" id="IPR009003">
    <property type="entry name" value="Peptidase_S1_PA"/>
</dbReference>
<keyword evidence="1" id="KW-0720">Serine protease</keyword>
<dbReference type="SUPFAM" id="SSF50494">
    <property type="entry name" value="Trypsin-like serine proteases"/>
    <property type="match status" value="1"/>
</dbReference>
<protein>
    <recommendedName>
        <fullName evidence="4">Serine protease</fullName>
    </recommendedName>
</protein>
<accession>A0A098M2N5</accession>
<dbReference type="STRING" id="268407.PWYN_15885"/>
<reference evidence="2 3" key="2">
    <citation type="submission" date="2014-10" db="EMBL/GenBank/DDBJ databases">
        <title>Comparative genomics of the Paenibacillus odorifer group.</title>
        <authorList>
            <person name="Tsai Y.-C."/>
            <person name="Martin N."/>
            <person name="Korlach J."/>
            <person name="Wiedmann M."/>
        </authorList>
    </citation>
    <scope>NUCLEOTIDE SEQUENCE [LARGE SCALE GENOMIC DNA]</scope>
    <source>
        <strain evidence="2 3">DSM 18334</strain>
    </source>
</reference>
<dbReference type="eggNOG" id="COG0265">
    <property type="taxonomic scope" value="Bacteria"/>
</dbReference>
<evidence type="ECO:0000313" key="2">
    <source>
        <dbReference type="EMBL" id="KGE16241.1"/>
    </source>
</evidence>
<gene>
    <name evidence="2" type="ORF">PWYN_15885</name>
</gene>